<proteinExistence type="predicted"/>
<name>A0A4R6IQS7_9SPHI</name>
<dbReference type="SUPFAM" id="SSF52096">
    <property type="entry name" value="ClpP/crotonase"/>
    <property type="match status" value="1"/>
</dbReference>
<sequence length="454" mass="51098">MKKYLLCLIVLLLQLSSVQAQTEQRYSRKALQQDLAELQRQLYEVHANPFTEFNRQQYDKLFAEMNRQLQDSMVLIDFYKLVKPAVAWLSDEHAEISLPASYYTQQVFLPFSLHKEKQIYRIDEIIGSTALPLKKGDTILSINGVALQTILPRLSSYTTGFPEQRNEKSMQLFGYLYVLAEKSLSSSYQIGLSNGRQVTVPAITANSWTDYLKKIYGASSGAENRISYTRYGETGYINARSFSTASDEDVRKLDRQIDSIFVQIQNDGVKQLVIDVSKNSGGNSAVGTTLIKYFYKKPYLSYQVNWKRSAEYLNTYTGYGASDARYTALKPGQILHYDSDKISPPQDLPNRFKGKVYVLVGNGTFSSAMMFATTVKDNHIAELIGSTPKNGHPSHFGELYSFKLPNTKLAVRFGVKEWIRPAGQKGVNLLIPDHLLDPGDLAEVLSFAAGASKK</sequence>
<dbReference type="OrthoDB" id="5480566at2"/>
<accession>A0A4R6IQS7</accession>
<dbReference type="RefSeq" id="WP_133552842.1">
    <property type="nucleotide sequence ID" value="NZ_SNWM01000001.1"/>
</dbReference>
<dbReference type="GO" id="GO:0004175">
    <property type="term" value="F:endopeptidase activity"/>
    <property type="evidence" value="ECO:0007669"/>
    <property type="project" value="TreeGrafter"/>
</dbReference>
<dbReference type="Pfam" id="PF03572">
    <property type="entry name" value="Peptidase_S41"/>
    <property type="match status" value="1"/>
</dbReference>
<dbReference type="PANTHER" id="PTHR32060:SF22">
    <property type="entry name" value="CARBOXYL-TERMINAL-PROCESSING PEPTIDASE 3, CHLOROPLASTIC"/>
    <property type="match status" value="1"/>
</dbReference>
<keyword evidence="1" id="KW-0732">Signal</keyword>
<gene>
    <name evidence="3" type="ORF">CLV32_0956</name>
</gene>
<organism evidence="3 4">
    <name type="scientific">Pedobacter duraquae</name>
    <dbReference type="NCBI Taxonomy" id="425511"/>
    <lineage>
        <taxon>Bacteria</taxon>
        <taxon>Pseudomonadati</taxon>
        <taxon>Bacteroidota</taxon>
        <taxon>Sphingobacteriia</taxon>
        <taxon>Sphingobacteriales</taxon>
        <taxon>Sphingobacteriaceae</taxon>
        <taxon>Pedobacter</taxon>
    </lineage>
</organism>
<dbReference type="InterPro" id="IPR005151">
    <property type="entry name" value="Tail-specific_protease"/>
</dbReference>
<dbReference type="AlphaFoldDB" id="A0A4R6IQS7"/>
<protein>
    <submittedName>
        <fullName evidence="3">Peptidase S41-like protein</fullName>
    </submittedName>
</protein>
<feature type="domain" description="Tail specific protease" evidence="2">
    <location>
        <begin position="234"/>
        <end position="427"/>
    </location>
</feature>
<evidence type="ECO:0000259" key="2">
    <source>
        <dbReference type="Pfam" id="PF03572"/>
    </source>
</evidence>
<feature type="chain" id="PRO_5020245823" evidence="1">
    <location>
        <begin position="21"/>
        <end position="454"/>
    </location>
</feature>
<dbReference type="EMBL" id="SNWM01000001">
    <property type="protein sequence ID" value="TDO24663.1"/>
    <property type="molecule type" value="Genomic_DNA"/>
</dbReference>
<dbReference type="GO" id="GO:0006508">
    <property type="term" value="P:proteolysis"/>
    <property type="evidence" value="ECO:0007669"/>
    <property type="project" value="InterPro"/>
</dbReference>
<dbReference type="PANTHER" id="PTHR32060">
    <property type="entry name" value="TAIL-SPECIFIC PROTEASE"/>
    <property type="match status" value="1"/>
</dbReference>
<dbReference type="GO" id="GO:0008236">
    <property type="term" value="F:serine-type peptidase activity"/>
    <property type="evidence" value="ECO:0007669"/>
    <property type="project" value="InterPro"/>
</dbReference>
<dbReference type="InterPro" id="IPR029045">
    <property type="entry name" value="ClpP/crotonase-like_dom_sf"/>
</dbReference>
<keyword evidence="4" id="KW-1185">Reference proteome</keyword>
<evidence type="ECO:0000256" key="1">
    <source>
        <dbReference type="SAM" id="SignalP"/>
    </source>
</evidence>
<evidence type="ECO:0000313" key="3">
    <source>
        <dbReference type="EMBL" id="TDO24663.1"/>
    </source>
</evidence>
<feature type="signal peptide" evidence="1">
    <location>
        <begin position="1"/>
        <end position="20"/>
    </location>
</feature>
<dbReference type="Gene3D" id="3.90.226.10">
    <property type="entry name" value="2-enoyl-CoA Hydratase, Chain A, domain 1"/>
    <property type="match status" value="1"/>
</dbReference>
<reference evidence="3 4" key="1">
    <citation type="submission" date="2019-03" db="EMBL/GenBank/DDBJ databases">
        <title>Genomic Encyclopedia of Archaeal and Bacterial Type Strains, Phase II (KMG-II): from individual species to whole genera.</title>
        <authorList>
            <person name="Goeker M."/>
        </authorList>
    </citation>
    <scope>NUCLEOTIDE SEQUENCE [LARGE SCALE GENOMIC DNA]</scope>
    <source>
        <strain evidence="3 4">DSM 19034</strain>
    </source>
</reference>
<evidence type="ECO:0000313" key="4">
    <source>
        <dbReference type="Proteomes" id="UP000295499"/>
    </source>
</evidence>
<dbReference type="Proteomes" id="UP000295499">
    <property type="component" value="Unassembled WGS sequence"/>
</dbReference>
<comment type="caution">
    <text evidence="3">The sequence shown here is derived from an EMBL/GenBank/DDBJ whole genome shotgun (WGS) entry which is preliminary data.</text>
</comment>